<dbReference type="OrthoDB" id="3155837at2759"/>
<feature type="transmembrane region" description="Helical" evidence="2">
    <location>
        <begin position="40"/>
        <end position="65"/>
    </location>
</feature>
<dbReference type="EMBL" id="KL198042">
    <property type="protein sequence ID" value="KDQ13721.1"/>
    <property type="molecule type" value="Genomic_DNA"/>
</dbReference>
<sequence>MSSAALAQAHPGLYLGPLVLGPLFQAIMQGLIIEKVGPSIAMSICASAFYDVWATFVVNFGNWVAATSFTWPQKLQTVYQATMTAPVQGYYIWRCWKVTKQNWWVTLPLVSLLCTSWACAVDVTRRVFQIDFPKLMAQMAQAGPPPPGAPPPAFHIPVDYVFVTWLTAAAVLDIAITSILLTYLLVSRSKSQFEGLNSVIGRLVFVLWETAIPPCACGLTVCITYLLMLKKTNNIDLFFQQIMGKLYVISLLVTLSARLTLNLQRTEPSYEMTPWSVRTKSQIRVEITTATKDDDHPLPRESGSLDPEFRAGGSSIEQKLDYNQPYDERGLHYTV</sequence>
<feature type="transmembrane region" description="Helical" evidence="2">
    <location>
        <begin position="206"/>
        <end position="226"/>
    </location>
</feature>
<feature type="domain" description="DUF6534" evidence="3">
    <location>
        <begin position="169"/>
        <end position="258"/>
    </location>
</feature>
<dbReference type="Proteomes" id="UP000027195">
    <property type="component" value="Unassembled WGS sequence"/>
</dbReference>
<feature type="transmembrane region" description="Helical" evidence="2">
    <location>
        <begin position="160"/>
        <end position="186"/>
    </location>
</feature>
<reference evidence="5" key="1">
    <citation type="journal article" date="2014" name="Proc. Natl. Acad. Sci. U.S.A.">
        <title>Extensive sampling of basidiomycete genomes demonstrates inadequacy of the white-rot/brown-rot paradigm for wood decay fungi.</title>
        <authorList>
            <person name="Riley R."/>
            <person name="Salamov A.A."/>
            <person name="Brown D.W."/>
            <person name="Nagy L.G."/>
            <person name="Floudas D."/>
            <person name="Held B.W."/>
            <person name="Levasseur A."/>
            <person name="Lombard V."/>
            <person name="Morin E."/>
            <person name="Otillar R."/>
            <person name="Lindquist E.A."/>
            <person name="Sun H."/>
            <person name="LaButti K.M."/>
            <person name="Schmutz J."/>
            <person name="Jabbour D."/>
            <person name="Luo H."/>
            <person name="Baker S.E."/>
            <person name="Pisabarro A.G."/>
            <person name="Walton J.D."/>
            <person name="Blanchette R.A."/>
            <person name="Henrissat B."/>
            <person name="Martin F."/>
            <person name="Cullen D."/>
            <person name="Hibbett D.S."/>
            <person name="Grigoriev I.V."/>
        </authorList>
    </citation>
    <scope>NUCLEOTIDE SEQUENCE [LARGE SCALE GENOMIC DNA]</scope>
    <source>
        <strain evidence="5">FD-172 SS1</strain>
    </source>
</reference>
<evidence type="ECO:0000313" key="4">
    <source>
        <dbReference type="EMBL" id="KDQ13721.1"/>
    </source>
</evidence>
<evidence type="ECO:0000256" key="1">
    <source>
        <dbReference type="SAM" id="MobiDB-lite"/>
    </source>
</evidence>
<feature type="region of interest" description="Disordered" evidence="1">
    <location>
        <begin position="289"/>
        <end position="311"/>
    </location>
</feature>
<feature type="transmembrane region" description="Helical" evidence="2">
    <location>
        <begin position="238"/>
        <end position="261"/>
    </location>
</feature>
<dbReference type="STRING" id="930990.A0A067MQ42"/>
<dbReference type="Pfam" id="PF20152">
    <property type="entry name" value="DUF6534"/>
    <property type="match status" value="1"/>
</dbReference>
<dbReference type="AlphaFoldDB" id="A0A067MQ42"/>
<protein>
    <recommendedName>
        <fullName evidence="3">DUF6534 domain-containing protein</fullName>
    </recommendedName>
</protein>
<keyword evidence="5" id="KW-1185">Reference proteome</keyword>
<dbReference type="InParanoid" id="A0A067MQ42"/>
<keyword evidence="2" id="KW-0472">Membrane</keyword>
<name>A0A067MQ42_BOTB1</name>
<dbReference type="HOGENOM" id="CLU_046025_4_1_1"/>
<evidence type="ECO:0000259" key="3">
    <source>
        <dbReference type="Pfam" id="PF20152"/>
    </source>
</evidence>
<gene>
    <name evidence="4" type="ORF">BOTBODRAFT_55950</name>
</gene>
<keyword evidence="2" id="KW-1133">Transmembrane helix</keyword>
<evidence type="ECO:0000256" key="2">
    <source>
        <dbReference type="SAM" id="Phobius"/>
    </source>
</evidence>
<dbReference type="InterPro" id="IPR045339">
    <property type="entry name" value="DUF6534"/>
</dbReference>
<organism evidence="4 5">
    <name type="scientific">Botryobasidium botryosum (strain FD-172 SS1)</name>
    <dbReference type="NCBI Taxonomy" id="930990"/>
    <lineage>
        <taxon>Eukaryota</taxon>
        <taxon>Fungi</taxon>
        <taxon>Dikarya</taxon>
        <taxon>Basidiomycota</taxon>
        <taxon>Agaricomycotina</taxon>
        <taxon>Agaricomycetes</taxon>
        <taxon>Cantharellales</taxon>
        <taxon>Botryobasidiaceae</taxon>
        <taxon>Botryobasidium</taxon>
    </lineage>
</organism>
<keyword evidence="2" id="KW-0812">Transmembrane</keyword>
<evidence type="ECO:0000313" key="5">
    <source>
        <dbReference type="Proteomes" id="UP000027195"/>
    </source>
</evidence>
<dbReference type="PANTHER" id="PTHR40465">
    <property type="entry name" value="CHROMOSOME 1, WHOLE GENOME SHOTGUN SEQUENCE"/>
    <property type="match status" value="1"/>
</dbReference>
<feature type="transmembrane region" description="Helical" evidence="2">
    <location>
        <begin position="12"/>
        <end position="33"/>
    </location>
</feature>
<dbReference type="PANTHER" id="PTHR40465:SF1">
    <property type="entry name" value="DUF6534 DOMAIN-CONTAINING PROTEIN"/>
    <property type="match status" value="1"/>
</dbReference>
<proteinExistence type="predicted"/>
<accession>A0A067MQ42</accession>